<dbReference type="KEGG" id="ade:Adeh_0559"/>
<dbReference type="STRING" id="290397.Adeh_0559"/>
<reference evidence="1" key="1">
    <citation type="submission" date="2006-01" db="EMBL/GenBank/DDBJ databases">
        <title>Complete sequence of Anaeromyxobacter dehalogenans 2CP-C.</title>
        <authorList>
            <consortium name="US DOE Joint Genome Institute"/>
            <person name="Copeland A."/>
            <person name="Lucas S."/>
            <person name="Lapidus A."/>
            <person name="Barry K."/>
            <person name="Detter J.C."/>
            <person name="Glavina T."/>
            <person name="Hammon N."/>
            <person name="Israni S."/>
            <person name="Pitluck S."/>
            <person name="Brettin T."/>
            <person name="Bruce D."/>
            <person name="Han C."/>
            <person name="Tapia R."/>
            <person name="Gilna P."/>
            <person name="Kiss H."/>
            <person name="Schmutz J."/>
            <person name="Larimer F."/>
            <person name="Land M."/>
            <person name="Kyrpides N."/>
            <person name="Anderson I."/>
            <person name="Sanford R.A."/>
            <person name="Ritalahti K.M."/>
            <person name="Thomas H.S."/>
            <person name="Kirby J.R."/>
            <person name="Zhulin I.B."/>
            <person name="Loeffler F.E."/>
            <person name="Richardson P."/>
        </authorList>
    </citation>
    <scope>NUCLEOTIDE SEQUENCE</scope>
    <source>
        <strain evidence="1">2CP-C</strain>
    </source>
</reference>
<gene>
    <name evidence="1" type="ordered locus">Adeh_0559</name>
</gene>
<proteinExistence type="predicted"/>
<dbReference type="Proteomes" id="UP000001935">
    <property type="component" value="Chromosome"/>
</dbReference>
<organism evidence="1 2">
    <name type="scientific">Anaeromyxobacter dehalogenans (strain 2CP-C)</name>
    <dbReference type="NCBI Taxonomy" id="290397"/>
    <lineage>
        <taxon>Bacteria</taxon>
        <taxon>Pseudomonadati</taxon>
        <taxon>Myxococcota</taxon>
        <taxon>Myxococcia</taxon>
        <taxon>Myxococcales</taxon>
        <taxon>Cystobacterineae</taxon>
        <taxon>Anaeromyxobacteraceae</taxon>
        <taxon>Anaeromyxobacter</taxon>
    </lineage>
</organism>
<dbReference type="AlphaFoldDB" id="Q2INF5"/>
<name>Q2INF5_ANADE</name>
<dbReference type="OrthoDB" id="9939649at2"/>
<dbReference type="HOGENOM" id="CLU_1999136_0_0_7"/>
<protein>
    <submittedName>
        <fullName evidence="1">Uncharacterized protein</fullName>
    </submittedName>
</protein>
<dbReference type="EMBL" id="CP000251">
    <property type="protein sequence ID" value="ABC80335.1"/>
    <property type="molecule type" value="Genomic_DNA"/>
</dbReference>
<evidence type="ECO:0000313" key="1">
    <source>
        <dbReference type="EMBL" id="ABC80335.1"/>
    </source>
</evidence>
<accession>Q2INF5</accession>
<dbReference type="RefSeq" id="WP_011419618.1">
    <property type="nucleotide sequence ID" value="NC_007760.1"/>
</dbReference>
<sequence length="123" mass="12988">MIAPLAALSSLAVAATVVVTHPRTVVVAPRPRAVVVVPARPPPPPPAPPPMSRREAVERGYGWCGGSGYACVLVEAHPRGTVWDVHFRASRPGVTGPLRVTFDRQTRALVEAVEPGPRAPPAR</sequence>
<evidence type="ECO:0000313" key="2">
    <source>
        <dbReference type="Proteomes" id="UP000001935"/>
    </source>
</evidence>